<dbReference type="InterPro" id="IPR029058">
    <property type="entry name" value="AB_hydrolase_fold"/>
</dbReference>
<gene>
    <name evidence="2" type="ORF">D0435_06450</name>
</gene>
<name>A0A845QGU2_9FIRM</name>
<organism evidence="2 3">
    <name type="scientific">Anaerotruncus colihominis</name>
    <dbReference type="NCBI Taxonomy" id="169435"/>
    <lineage>
        <taxon>Bacteria</taxon>
        <taxon>Bacillati</taxon>
        <taxon>Bacillota</taxon>
        <taxon>Clostridia</taxon>
        <taxon>Eubacteriales</taxon>
        <taxon>Oscillospiraceae</taxon>
        <taxon>Anaerotruncus</taxon>
    </lineage>
</organism>
<proteinExistence type="predicted"/>
<dbReference type="RefSeq" id="WP_160201571.1">
    <property type="nucleotide sequence ID" value="NZ_QXWK01000010.1"/>
</dbReference>
<feature type="transmembrane region" description="Helical" evidence="1">
    <location>
        <begin position="6"/>
        <end position="26"/>
    </location>
</feature>
<dbReference type="Gene3D" id="3.40.50.1820">
    <property type="entry name" value="alpha/beta hydrolase"/>
    <property type="match status" value="1"/>
</dbReference>
<evidence type="ECO:0000313" key="3">
    <source>
        <dbReference type="Proteomes" id="UP000446866"/>
    </source>
</evidence>
<dbReference type="Proteomes" id="UP000446866">
    <property type="component" value="Unassembled WGS sequence"/>
</dbReference>
<accession>A0A845QGU2</accession>
<evidence type="ECO:0000256" key="1">
    <source>
        <dbReference type="SAM" id="Phobius"/>
    </source>
</evidence>
<evidence type="ECO:0000313" key="2">
    <source>
        <dbReference type="EMBL" id="NBH61290.1"/>
    </source>
</evidence>
<keyword evidence="1" id="KW-0812">Transmembrane</keyword>
<protein>
    <submittedName>
        <fullName evidence="2">Triacylglycerol lipase</fullName>
    </submittedName>
</protein>
<keyword evidence="3" id="KW-1185">Reference proteome</keyword>
<dbReference type="AlphaFoldDB" id="A0A845QGU2"/>
<feature type="transmembrane region" description="Helical" evidence="1">
    <location>
        <begin position="112"/>
        <end position="132"/>
    </location>
</feature>
<feature type="transmembrane region" description="Helical" evidence="1">
    <location>
        <begin position="74"/>
        <end position="100"/>
    </location>
</feature>
<reference evidence="2 3" key="1">
    <citation type="submission" date="2018-08" db="EMBL/GenBank/DDBJ databases">
        <title>Murine metabolic-syndrome-specific gut microbial biobank.</title>
        <authorList>
            <person name="Liu C."/>
        </authorList>
    </citation>
    <scope>NUCLEOTIDE SEQUENCE [LARGE SCALE GENOMIC DNA]</scope>
    <source>
        <strain evidence="2 3">28</strain>
    </source>
</reference>
<dbReference type="SUPFAM" id="SSF53474">
    <property type="entry name" value="alpha/beta-Hydrolases"/>
    <property type="match status" value="1"/>
</dbReference>
<comment type="caution">
    <text evidence="2">The sequence shown here is derived from an EMBL/GenBank/DDBJ whole genome shotgun (WGS) entry which is preliminary data.</text>
</comment>
<keyword evidence="1" id="KW-0472">Membrane</keyword>
<feature type="transmembrane region" description="Helical" evidence="1">
    <location>
        <begin position="47"/>
        <end position="68"/>
    </location>
</feature>
<dbReference type="Pfam" id="PF02089">
    <property type="entry name" value="Palm_thioest"/>
    <property type="match status" value="1"/>
</dbReference>
<sequence length="428" mass="48350">MEKLYYIIIFLPILAAIWFIIVPLGVPRRGKSEFESRIIRQMYCGTVQLRVFLWTSAACCLIGFSWILTAWPGWWTVIPIGLICAGIETLLFWCGMIRIYLTSTQLGMKWRLVAAFTGLIPVVNLLVLLKLINLVQREVETETEKAELNRVRAESEVCHTKYPLLLVHGVFFRDFKYLNYWGRIPRELQRNGAKIFYGKQQSADSVADCGEEIAARIEEICQKTGAEKVNIIGHSKGGLDSRYALAMCGAAPRIASLTTINTPHCGCKFAEWLFYHVPEKVRGKIAKTYNQTVKYLGDPNPDFLAAVIDLTESGCKALNEKMREPEQAAVQEYGIYCQSVASKMNRAGYGKFPLNLTYRFVKLFDGANDGLVSVESMKWGSRCIEIQAEGKRGVSHGDVIDLNRENIPGFDVREFYVELVKDLKAKGL</sequence>
<keyword evidence="1" id="KW-1133">Transmembrane helix</keyword>
<dbReference type="EMBL" id="QXWK01000010">
    <property type="protein sequence ID" value="NBH61290.1"/>
    <property type="molecule type" value="Genomic_DNA"/>
</dbReference>